<gene>
    <name evidence="2" type="ORF">BLA29_012545</name>
</gene>
<organism evidence="2 3">
    <name type="scientific">Euroglyphus maynei</name>
    <name type="common">Mayne's house dust mite</name>
    <dbReference type="NCBI Taxonomy" id="6958"/>
    <lineage>
        <taxon>Eukaryota</taxon>
        <taxon>Metazoa</taxon>
        <taxon>Ecdysozoa</taxon>
        <taxon>Arthropoda</taxon>
        <taxon>Chelicerata</taxon>
        <taxon>Arachnida</taxon>
        <taxon>Acari</taxon>
        <taxon>Acariformes</taxon>
        <taxon>Sarcoptiformes</taxon>
        <taxon>Astigmata</taxon>
        <taxon>Psoroptidia</taxon>
        <taxon>Analgoidea</taxon>
        <taxon>Pyroglyphidae</taxon>
        <taxon>Pyroglyphinae</taxon>
        <taxon>Euroglyphus</taxon>
    </lineage>
</organism>
<name>A0A1Y3BFU9_EURMA</name>
<keyword evidence="3" id="KW-1185">Reference proteome</keyword>
<dbReference type="AlphaFoldDB" id="A0A1Y3BFU9"/>
<accession>A0A1Y3BFU9</accession>
<protein>
    <submittedName>
        <fullName evidence="2">Uncharacterized protein</fullName>
    </submittedName>
</protein>
<comment type="caution">
    <text evidence="2">The sequence shown here is derived from an EMBL/GenBank/DDBJ whole genome shotgun (WGS) entry which is preliminary data.</text>
</comment>
<dbReference type="EMBL" id="MUJZ01025701">
    <property type="protein sequence ID" value="OTF78914.1"/>
    <property type="molecule type" value="Genomic_DNA"/>
</dbReference>
<evidence type="ECO:0000256" key="1">
    <source>
        <dbReference type="SAM" id="MobiDB-lite"/>
    </source>
</evidence>
<feature type="region of interest" description="Disordered" evidence="1">
    <location>
        <begin position="1"/>
        <end position="29"/>
    </location>
</feature>
<evidence type="ECO:0000313" key="2">
    <source>
        <dbReference type="EMBL" id="OTF78914.1"/>
    </source>
</evidence>
<sequence>MDAANGGDNNNPNQIKRRERKRSQSLTNENHLYEIIRMNQPDKPIHQYRDSLFSSSSGFNNFRGFFTLALILL</sequence>
<proteinExistence type="predicted"/>
<evidence type="ECO:0000313" key="3">
    <source>
        <dbReference type="Proteomes" id="UP000194236"/>
    </source>
</evidence>
<dbReference type="Proteomes" id="UP000194236">
    <property type="component" value="Unassembled WGS sequence"/>
</dbReference>
<reference evidence="2 3" key="1">
    <citation type="submission" date="2017-03" db="EMBL/GenBank/DDBJ databases">
        <title>Genome Survey of Euroglyphus maynei.</title>
        <authorList>
            <person name="Arlian L.G."/>
            <person name="Morgan M.S."/>
            <person name="Rider S.D."/>
        </authorList>
    </citation>
    <scope>NUCLEOTIDE SEQUENCE [LARGE SCALE GENOMIC DNA]</scope>
    <source>
        <strain evidence="2">Arlian Lab</strain>
        <tissue evidence="2">Whole body</tissue>
    </source>
</reference>
<feature type="compositionally biased region" description="Low complexity" evidence="1">
    <location>
        <begin position="1"/>
        <end position="11"/>
    </location>
</feature>
<feature type="non-terminal residue" evidence="2">
    <location>
        <position position="73"/>
    </location>
</feature>